<evidence type="ECO:0000313" key="3">
    <source>
        <dbReference type="Proteomes" id="UP000008144"/>
    </source>
</evidence>
<reference evidence="2" key="3">
    <citation type="submission" date="2025-08" db="UniProtKB">
        <authorList>
            <consortium name="Ensembl"/>
        </authorList>
    </citation>
    <scope>IDENTIFICATION</scope>
</reference>
<reference evidence="2" key="2">
    <citation type="journal article" date="2008" name="Genome Biol.">
        <title>Improved genome assembly and evidence-based global gene model set for the chordate Ciona intestinalis: new insight into intron and operon populations.</title>
        <authorList>
            <person name="Satou Y."/>
            <person name="Mineta K."/>
            <person name="Ogasawara M."/>
            <person name="Sasakura Y."/>
            <person name="Shoguchi E."/>
            <person name="Ueno K."/>
            <person name="Yamada L."/>
            <person name="Matsumoto J."/>
            <person name="Wasserscheid J."/>
            <person name="Dewar K."/>
            <person name="Wiley G.B."/>
            <person name="Macmil S.L."/>
            <person name="Roe B.A."/>
            <person name="Zeller R.W."/>
            <person name="Hastings K.E."/>
            <person name="Lemaire P."/>
            <person name="Lindquist E."/>
            <person name="Endo T."/>
            <person name="Hotta K."/>
            <person name="Inaba K."/>
        </authorList>
    </citation>
    <scope>NUCLEOTIDE SEQUENCE [LARGE SCALE GENOMIC DNA]</scope>
    <source>
        <strain evidence="2">wild type</strain>
    </source>
</reference>
<sequence length="72" mass="8444">MGHENDEMLTVILLWWSACQQSCILRPNNKNTPFCRAREGTFCYRVYIKKSCVDLVQYFVSITFLNHLVSNP</sequence>
<dbReference type="HOGENOM" id="CLU_2721480_0_0_1"/>
<keyword evidence="1" id="KW-0732">Signal</keyword>
<dbReference type="Proteomes" id="UP000008144">
    <property type="component" value="Chromosome 5"/>
</dbReference>
<reference evidence="3" key="1">
    <citation type="journal article" date="2002" name="Science">
        <title>The draft genome of Ciona intestinalis: insights into chordate and vertebrate origins.</title>
        <authorList>
            <person name="Dehal P."/>
            <person name="Satou Y."/>
            <person name="Campbell R.K."/>
            <person name="Chapman J."/>
            <person name="Degnan B."/>
            <person name="De Tomaso A."/>
            <person name="Davidson B."/>
            <person name="Di Gregorio A."/>
            <person name="Gelpke M."/>
            <person name="Goodstein D.M."/>
            <person name="Harafuji N."/>
            <person name="Hastings K.E."/>
            <person name="Ho I."/>
            <person name="Hotta K."/>
            <person name="Huang W."/>
            <person name="Kawashima T."/>
            <person name="Lemaire P."/>
            <person name="Martinez D."/>
            <person name="Meinertzhagen I.A."/>
            <person name="Necula S."/>
            <person name="Nonaka M."/>
            <person name="Putnam N."/>
            <person name="Rash S."/>
            <person name="Saiga H."/>
            <person name="Satake M."/>
            <person name="Terry A."/>
            <person name="Yamada L."/>
            <person name="Wang H.G."/>
            <person name="Awazu S."/>
            <person name="Azumi K."/>
            <person name="Boore J."/>
            <person name="Branno M."/>
            <person name="Chin-Bow S."/>
            <person name="DeSantis R."/>
            <person name="Doyle S."/>
            <person name="Francino P."/>
            <person name="Keys D.N."/>
            <person name="Haga S."/>
            <person name="Hayashi H."/>
            <person name="Hino K."/>
            <person name="Imai K.S."/>
            <person name="Inaba K."/>
            <person name="Kano S."/>
            <person name="Kobayashi K."/>
            <person name="Kobayashi M."/>
            <person name="Lee B.I."/>
            <person name="Makabe K.W."/>
            <person name="Manohar C."/>
            <person name="Matassi G."/>
            <person name="Medina M."/>
            <person name="Mochizuki Y."/>
            <person name="Mount S."/>
            <person name="Morishita T."/>
            <person name="Miura S."/>
            <person name="Nakayama A."/>
            <person name="Nishizaka S."/>
            <person name="Nomoto H."/>
            <person name="Ohta F."/>
            <person name="Oishi K."/>
            <person name="Rigoutsos I."/>
            <person name="Sano M."/>
            <person name="Sasaki A."/>
            <person name="Sasakura Y."/>
            <person name="Shoguchi E."/>
            <person name="Shin-i T."/>
            <person name="Spagnuolo A."/>
            <person name="Stainier D."/>
            <person name="Suzuki M.M."/>
            <person name="Tassy O."/>
            <person name="Takatori N."/>
            <person name="Tokuoka M."/>
            <person name="Yagi K."/>
            <person name="Yoshizaki F."/>
            <person name="Wada S."/>
            <person name="Zhang C."/>
            <person name="Hyatt P.D."/>
            <person name="Larimer F."/>
            <person name="Detter C."/>
            <person name="Doggett N."/>
            <person name="Glavina T."/>
            <person name="Hawkins T."/>
            <person name="Richardson P."/>
            <person name="Lucas S."/>
            <person name="Kohara Y."/>
            <person name="Levine M."/>
            <person name="Satoh N."/>
            <person name="Rokhsar D.S."/>
        </authorList>
    </citation>
    <scope>NUCLEOTIDE SEQUENCE [LARGE SCALE GENOMIC DNA]</scope>
</reference>
<keyword evidence="3" id="KW-1185">Reference proteome</keyword>
<reference evidence="2" key="4">
    <citation type="submission" date="2025-09" db="UniProtKB">
        <authorList>
            <consortium name="Ensembl"/>
        </authorList>
    </citation>
    <scope>IDENTIFICATION</scope>
</reference>
<feature type="signal peptide" evidence="1">
    <location>
        <begin position="1"/>
        <end position="21"/>
    </location>
</feature>
<dbReference type="EMBL" id="EAAA01002165">
    <property type="status" value="NOT_ANNOTATED_CDS"/>
    <property type="molecule type" value="Genomic_DNA"/>
</dbReference>
<evidence type="ECO:0008006" key="4">
    <source>
        <dbReference type="Google" id="ProtNLM"/>
    </source>
</evidence>
<evidence type="ECO:0000256" key="1">
    <source>
        <dbReference type="SAM" id="SignalP"/>
    </source>
</evidence>
<proteinExistence type="predicted"/>
<feature type="chain" id="PRO_5003578164" description="Secreted protein" evidence="1">
    <location>
        <begin position="22"/>
        <end position="72"/>
    </location>
</feature>
<organism evidence="2 3">
    <name type="scientific">Ciona intestinalis</name>
    <name type="common">Transparent sea squirt</name>
    <name type="synonym">Ascidia intestinalis</name>
    <dbReference type="NCBI Taxonomy" id="7719"/>
    <lineage>
        <taxon>Eukaryota</taxon>
        <taxon>Metazoa</taxon>
        <taxon>Chordata</taxon>
        <taxon>Tunicata</taxon>
        <taxon>Ascidiacea</taxon>
        <taxon>Phlebobranchia</taxon>
        <taxon>Cionidae</taxon>
        <taxon>Ciona</taxon>
    </lineage>
</organism>
<dbReference type="AlphaFoldDB" id="H2XTY8"/>
<evidence type="ECO:0000313" key="2">
    <source>
        <dbReference type="Ensembl" id="ENSCINP00000033122.1"/>
    </source>
</evidence>
<dbReference type="Ensembl" id="ENSCINT00000036112.1">
    <property type="protein sequence ID" value="ENSCINP00000033122.1"/>
    <property type="gene ID" value="ENSCING00000022069.1"/>
</dbReference>
<protein>
    <recommendedName>
        <fullName evidence="4">Secreted protein</fullName>
    </recommendedName>
</protein>
<name>H2XTY8_CIOIN</name>
<dbReference type="InParanoid" id="H2XTY8"/>
<accession>H2XTY8</accession>